<feature type="domain" description="Thiamine pyrophosphate enzyme central" evidence="4">
    <location>
        <begin position="196"/>
        <end position="319"/>
    </location>
</feature>
<organism evidence="7 8">
    <name type="scientific">Variibacter gotjawalensis</name>
    <dbReference type="NCBI Taxonomy" id="1333996"/>
    <lineage>
        <taxon>Bacteria</taxon>
        <taxon>Pseudomonadati</taxon>
        <taxon>Pseudomonadota</taxon>
        <taxon>Alphaproteobacteria</taxon>
        <taxon>Hyphomicrobiales</taxon>
        <taxon>Nitrobacteraceae</taxon>
        <taxon>Variibacter</taxon>
    </lineage>
</organism>
<dbReference type="SUPFAM" id="SSF52518">
    <property type="entry name" value="Thiamin diphosphate-binding fold (THDP-binding)"/>
    <property type="match status" value="2"/>
</dbReference>
<dbReference type="InterPro" id="IPR012001">
    <property type="entry name" value="Thiamin_PyroP_enz_TPP-bd_dom"/>
</dbReference>
<dbReference type="Pfam" id="PF02775">
    <property type="entry name" value="TPP_enzyme_C"/>
    <property type="match status" value="1"/>
</dbReference>
<keyword evidence="8" id="KW-1185">Reference proteome</keyword>
<dbReference type="EC" id="4.1.1.75" evidence="7"/>
<protein>
    <submittedName>
        <fullName evidence="7">Putative 2-ketoarginine decarboxylase AruI</fullName>
        <ecNumber evidence="7">4.1.1.75</ecNumber>
    </submittedName>
</protein>
<evidence type="ECO:0000256" key="2">
    <source>
        <dbReference type="ARBA" id="ARBA00023052"/>
    </source>
</evidence>
<evidence type="ECO:0000259" key="6">
    <source>
        <dbReference type="Pfam" id="PF02776"/>
    </source>
</evidence>
<dbReference type="GO" id="GO:0000287">
    <property type="term" value="F:magnesium ion binding"/>
    <property type="evidence" value="ECO:0007669"/>
    <property type="project" value="InterPro"/>
</dbReference>
<feature type="domain" description="Thiamine pyrophosphate enzyme TPP-binding" evidence="5">
    <location>
        <begin position="380"/>
        <end position="523"/>
    </location>
</feature>
<dbReference type="KEGG" id="vgo:GJW-30_1_03484"/>
<dbReference type="AlphaFoldDB" id="A0A0S3PYD3"/>
<dbReference type="InterPro" id="IPR029035">
    <property type="entry name" value="DHS-like_NAD/FAD-binding_dom"/>
</dbReference>
<evidence type="ECO:0000313" key="7">
    <source>
        <dbReference type="EMBL" id="BAT60934.1"/>
    </source>
</evidence>
<dbReference type="GO" id="GO:0050660">
    <property type="term" value="F:flavin adenine dinucleotide binding"/>
    <property type="evidence" value="ECO:0007669"/>
    <property type="project" value="TreeGrafter"/>
</dbReference>
<dbReference type="GO" id="GO:0030976">
    <property type="term" value="F:thiamine pyrophosphate binding"/>
    <property type="evidence" value="ECO:0007669"/>
    <property type="project" value="InterPro"/>
</dbReference>
<dbReference type="GO" id="GO:0047435">
    <property type="term" value="F:5-guanidino-2-oxopentanoate decarboxylase activity"/>
    <property type="evidence" value="ECO:0007669"/>
    <property type="project" value="UniProtKB-EC"/>
</dbReference>
<dbReference type="Pfam" id="PF00205">
    <property type="entry name" value="TPP_enzyme_M"/>
    <property type="match status" value="1"/>
</dbReference>
<dbReference type="CDD" id="cd07035">
    <property type="entry name" value="TPP_PYR_POX_like"/>
    <property type="match status" value="1"/>
</dbReference>
<dbReference type="GO" id="GO:0009097">
    <property type="term" value="P:isoleucine biosynthetic process"/>
    <property type="evidence" value="ECO:0007669"/>
    <property type="project" value="TreeGrafter"/>
</dbReference>
<dbReference type="InterPro" id="IPR029061">
    <property type="entry name" value="THDP-binding"/>
</dbReference>
<dbReference type="InterPro" id="IPR012000">
    <property type="entry name" value="Thiamin_PyroP_enz_cen_dom"/>
</dbReference>
<dbReference type="GO" id="GO:0005948">
    <property type="term" value="C:acetolactate synthase complex"/>
    <property type="evidence" value="ECO:0007669"/>
    <property type="project" value="TreeGrafter"/>
</dbReference>
<dbReference type="CDD" id="cd00568">
    <property type="entry name" value="TPP_enzymes"/>
    <property type="match status" value="1"/>
</dbReference>
<evidence type="ECO:0000259" key="4">
    <source>
        <dbReference type="Pfam" id="PF00205"/>
    </source>
</evidence>
<dbReference type="InterPro" id="IPR045229">
    <property type="entry name" value="TPP_enz"/>
</dbReference>
<evidence type="ECO:0000259" key="5">
    <source>
        <dbReference type="Pfam" id="PF02775"/>
    </source>
</evidence>
<keyword evidence="2 3" id="KW-0786">Thiamine pyrophosphate</keyword>
<dbReference type="InterPro" id="IPR011766">
    <property type="entry name" value="TPP_enzyme_TPP-bd"/>
</dbReference>
<keyword evidence="7" id="KW-0456">Lyase</keyword>
<dbReference type="Pfam" id="PF02776">
    <property type="entry name" value="TPP_enzyme_N"/>
    <property type="match status" value="1"/>
</dbReference>
<accession>A0A0S3PYD3</accession>
<dbReference type="SUPFAM" id="SSF52467">
    <property type="entry name" value="DHS-like NAD/FAD-binding domain"/>
    <property type="match status" value="1"/>
</dbReference>
<sequence length="542" mass="58856">MPRMTTAEATVATLIAHSLDTMYCLPGIHNDHLFDALFNAQDKIRTIWARHEQGAAYMALGAELATGKPQAYTVVPGPGMLNTSAALLNAYSMNAQVLAIIGQIPARDIGRGFGHLHELRDQSGILQRLADHHAHIKAPHEAAGMVANAFAAMRSGRPGPAALECAIDVWGKPGETRAIPQPIDTATPVDDDAILAAAKALGAAKRPMIICGGGAQDASAEVTALSKMLQAPVLGYRRGRGVLDSRNPLSITVPLAHELWAETDVVLAVGTRMHMQLSMWGADRSMTIIRVDADPDEPDRYQRANIALVGQTVPQLRALIDALPAHNTKRASRHDDMTQRQAKWRSTLTSKLAPQAAFIEAIRAELPEDGIFVDEVTQIGFVSRLLLPVYKPRTFISPGFQDNLGWGFATALGVQDARRDVPVVSISGDGGFLYTANEMATAMRHRIPLVSIVFADGAFGNVRRIQEEQYGNRLIASDLHNPDFVKFAESFGAAAERVRTPEELRGALKRGFARRDGPTLIEVPVGPMPSPWEFIMRGRVRK</sequence>
<gene>
    <name evidence="7" type="primary">aruI</name>
    <name evidence="7" type="ORF">GJW-30_1_03484</name>
</gene>
<evidence type="ECO:0000256" key="3">
    <source>
        <dbReference type="RuleBase" id="RU362132"/>
    </source>
</evidence>
<dbReference type="NCBIfam" id="NF006122">
    <property type="entry name" value="PRK08266.1"/>
    <property type="match status" value="1"/>
</dbReference>
<dbReference type="GO" id="GO:0003984">
    <property type="term" value="F:acetolactate synthase activity"/>
    <property type="evidence" value="ECO:0007669"/>
    <property type="project" value="TreeGrafter"/>
</dbReference>
<dbReference type="PANTHER" id="PTHR18968:SF167">
    <property type="entry name" value="ACETOLACTATE SYNTHASE LARGE SUBUNIT ILVB2-RELATED"/>
    <property type="match status" value="1"/>
</dbReference>
<reference evidence="7 8" key="1">
    <citation type="submission" date="2015-08" db="EMBL/GenBank/DDBJ databases">
        <title>Investigation of the bacterial diversity of lava forest soil.</title>
        <authorList>
            <person name="Lee J.S."/>
        </authorList>
    </citation>
    <scope>NUCLEOTIDE SEQUENCE [LARGE SCALE GENOMIC DNA]</scope>
    <source>
        <strain evidence="7 8">GJW-30</strain>
    </source>
</reference>
<dbReference type="Gene3D" id="3.40.50.1220">
    <property type="entry name" value="TPP-binding domain"/>
    <property type="match status" value="1"/>
</dbReference>
<dbReference type="EMBL" id="AP014946">
    <property type="protein sequence ID" value="BAT60934.1"/>
    <property type="molecule type" value="Genomic_DNA"/>
</dbReference>
<evidence type="ECO:0000313" key="8">
    <source>
        <dbReference type="Proteomes" id="UP000236884"/>
    </source>
</evidence>
<comment type="similarity">
    <text evidence="1 3">Belongs to the TPP enzyme family.</text>
</comment>
<dbReference type="Proteomes" id="UP000236884">
    <property type="component" value="Chromosome"/>
</dbReference>
<dbReference type="PANTHER" id="PTHR18968">
    <property type="entry name" value="THIAMINE PYROPHOSPHATE ENZYMES"/>
    <property type="match status" value="1"/>
</dbReference>
<dbReference type="Gene3D" id="3.40.50.970">
    <property type="match status" value="2"/>
</dbReference>
<dbReference type="RefSeq" id="WP_197703740.1">
    <property type="nucleotide sequence ID" value="NZ_AP014946.1"/>
</dbReference>
<evidence type="ECO:0000256" key="1">
    <source>
        <dbReference type="ARBA" id="ARBA00007812"/>
    </source>
</evidence>
<name>A0A0S3PYD3_9BRAD</name>
<dbReference type="GO" id="GO:0009099">
    <property type="term" value="P:L-valine biosynthetic process"/>
    <property type="evidence" value="ECO:0007669"/>
    <property type="project" value="TreeGrafter"/>
</dbReference>
<feature type="domain" description="Thiamine pyrophosphate enzyme N-terminal TPP-binding" evidence="6">
    <location>
        <begin position="4"/>
        <end position="122"/>
    </location>
</feature>
<proteinExistence type="inferred from homology"/>